<dbReference type="PANTHER" id="PTHR44196:SF2">
    <property type="entry name" value="SHORT-CHAIN DEHYDROGENASE-RELATED"/>
    <property type="match status" value="1"/>
</dbReference>
<dbReference type="Pfam" id="PF00106">
    <property type="entry name" value="adh_short"/>
    <property type="match status" value="1"/>
</dbReference>
<dbReference type="EMBL" id="JBHTEF010000001">
    <property type="protein sequence ID" value="MFC7579743.1"/>
    <property type="molecule type" value="Genomic_DNA"/>
</dbReference>
<dbReference type="Gene3D" id="3.40.50.720">
    <property type="entry name" value="NAD(P)-binding Rossmann-like Domain"/>
    <property type="match status" value="1"/>
</dbReference>
<accession>A0ABW2SK96</accession>
<dbReference type="PRINTS" id="PR00081">
    <property type="entry name" value="GDHRDH"/>
</dbReference>
<dbReference type="InterPro" id="IPR002347">
    <property type="entry name" value="SDR_fam"/>
</dbReference>
<dbReference type="PANTHER" id="PTHR44196">
    <property type="entry name" value="DEHYDROGENASE/REDUCTASE SDR FAMILY MEMBER 7B"/>
    <property type="match status" value="1"/>
</dbReference>
<evidence type="ECO:0000256" key="3">
    <source>
        <dbReference type="RuleBase" id="RU000363"/>
    </source>
</evidence>
<evidence type="ECO:0000256" key="2">
    <source>
        <dbReference type="ARBA" id="ARBA00023002"/>
    </source>
</evidence>
<sequence>MGTALVTGATSGLGEEFCWQLAAARHDLVLVARHRDALDRMAERLRWVAGVRAEVVPADLARPEDVERVAVRLDAQRGDGTGLAPVGLLVNNAGFGLGRPFLEDSLGREQAALDVMVRAVMVLSHRAGRAMLARGSRGHGAILNVASVAADTGMGTYSAHKAWVRAFTEGLSVELAGSDVTATAVCPGLTRTGFHDAAGVDVSGTPGWAWCSAEQVVGSALDAVRRGRVLVTPTPLYKAAGRAARLAPRWAVRGAVRRLPHM</sequence>
<dbReference type="PRINTS" id="PR00080">
    <property type="entry name" value="SDRFAMILY"/>
</dbReference>
<dbReference type="GO" id="GO:0016491">
    <property type="term" value="F:oxidoreductase activity"/>
    <property type="evidence" value="ECO:0007669"/>
    <property type="project" value="UniProtKB-KW"/>
</dbReference>
<dbReference type="PIRSF" id="PIRSF000126">
    <property type="entry name" value="11-beta-HSD1"/>
    <property type="match status" value="1"/>
</dbReference>
<dbReference type="Proteomes" id="UP001596527">
    <property type="component" value="Unassembled WGS sequence"/>
</dbReference>
<proteinExistence type="inferred from homology"/>
<reference evidence="5" key="1">
    <citation type="journal article" date="2019" name="Int. J. Syst. Evol. Microbiol.">
        <title>The Global Catalogue of Microorganisms (GCM) 10K type strain sequencing project: providing services to taxonomists for standard genome sequencing and annotation.</title>
        <authorList>
            <consortium name="The Broad Institute Genomics Platform"/>
            <consortium name="The Broad Institute Genome Sequencing Center for Infectious Disease"/>
            <person name="Wu L."/>
            <person name="Ma J."/>
        </authorList>
    </citation>
    <scope>NUCLEOTIDE SEQUENCE [LARGE SCALE GENOMIC DNA]</scope>
    <source>
        <strain evidence="5">CCUG 56698</strain>
    </source>
</reference>
<comment type="caution">
    <text evidence="4">The sequence shown here is derived from an EMBL/GenBank/DDBJ whole genome shotgun (WGS) entry which is preliminary data.</text>
</comment>
<name>A0ABW2SK96_9ACTO</name>
<gene>
    <name evidence="4" type="ORF">ACFQWG_00660</name>
</gene>
<organism evidence="4 5">
    <name type="scientific">Schaalia naturae</name>
    <dbReference type="NCBI Taxonomy" id="635203"/>
    <lineage>
        <taxon>Bacteria</taxon>
        <taxon>Bacillati</taxon>
        <taxon>Actinomycetota</taxon>
        <taxon>Actinomycetes</taxon>
        <taxon>Actinomycetales</taxon>
        <taxon>Actinomycetaceae</taxon>
        <taxon>Schaalia</taxon>
    </lineage>
</organism>
<evidence type="ECO:0000313" key="5">
    <source>
        <dbReference type="Proteomes" id="UP001596527"/>
    </source>
</evidence>
<protein>
    <submittedName>
        <fullName evidence="4">SDR family NAD(P)-dependent oxidoreductase</fullName>
        <ecNumber evidence="4">1.-.-.-</ecNumber>
    </submittedName>
</protein>
<evidence type="ECO:0000313" key="4">
    <source>
        <dbReference type="EMBL" id="MFC7579743.1"/>
    </source>
</evidence>
<dbReference type="CDD" id="cd05233">
    <property type="entry name" value="SDR_c"/>
    <property type="match status" value="1"/>
</dbReference>
<evidence type="ECO:0000256" key="1">
    <source>
        <dbReference type="ARBA" id="ARBA00006484"/>
    </source>
</evidence>
<dbReference type="RefSeq" id="WP_380971214.1">
    <property type="nucleotide sequence ID" value="NZ_JBHTEF010000001.1"/>
</dbReference>
<keyword evidence="2 4" id="KW-0560">Oxidoreductase</keyword>
<dbReference type="InterPro" id="IPR036291">
    <property type="entry name" value="NAD(P)-bd_dom_sf"/>
</dbReference>
<comment type="similarity">
    <text evidence="1 3">Belongs to the short-chain dehydrogenases/reductases (SDR) family.</text>
</comment>
<dbReference type="EC" id="1.-.-.-" evidence="4"/>
<keyword evidence="5" id="KW-1185">Reference proteome</keyword>
<dbReference type="SUPFAM" id="SSF51735">
    <property type="entry name" value="NAD(P)-binding Rossmann-fold domains"/>
    <property type="match status" value="1"/>
</dbReference>